<evidence type="ECO:0000256" key="1">
    <source>
        <dbReference type="ARBA" id="ARBA00022857"/>
    </source>
</evidence>
<comment type="caution">
    <text evidence="2">The sequence shown here is derived from an EMBL/GenBank/DDBJ whole genome shotgun (WGS) entry which is preliminary data.</text>
</comment>
<dbReference type="OrthoDB" id="5298740at2"/>
<protein>
    <recommendedName>
        <fullName evidence="4">Long-chain-fatty-acyl-CoA reductase</fullName>
    </recommendedName>
</protein>
<gene>
    <name evidence="2" type="ORF">TSA66_12195</name>
</gene>
<dbReference type="AlphaFoldDB" id="A0A0C2BTQ3"/>
<evidence type="ECO:0008006" key="4">
    <source>
        <dbReference type="Google" id="ProtNLM"/>
    </source>
</evidence>
<accession>A0A0C2BTQ3</accession>
<organism evidence="2 3">
    <name type="scientific">Noviherbaspirillum autotrophicum</name>
    <dbReference type="NCBI Taxonomy" id="709839"/>
    <lineage>
        <taxon>Bacteria</taxon>
        <taxon>Pseudomonadati</taxon>
        <taxon>Pseudomonadota</taxon>
        <taxon>Betaproteobacteria</taxon>
        <taxon>Burkholderiales</taxon>
        <taxon>Oxalobacteraceae</taxon>
        <taxon>Noviherbaspirillum</taxon>
    </lineage>
</organism>
<keyword evidence="1" id="KW-0521">NADP</keyword>
<dbReference type="Pfam" id="PF05893">
    <property type="entry name" value="LuxC"/>
    <property type="match status" value="1"/>
</dbReference>
<name>A0A0C2BTQ3_9BURK</name>
<dbReference type="Proteomes" id="UP000031572">
    <property type="component" value="Unassembled WGS sequence"/>
</dbReference>
<dbReference type="GO" id="GO:0003995">
    <property type="term" value="F:acyl-CoA dehydrogenase activity"/>
    <property type="evidence" value="ECO:0007669"/>
    <property type="project" value="InterPro"/>
</dbReference>
<keyword evidence="3" id="KW-1185">Reference proteome</keyword>
<dbReference type="GO" id="GO:0008218">
    <property type="term" value="P:bioluminescence"/>
    <property type="evidence" value="ECO:0007669"/>
    <property type="project" value="InterPro"/>
</dbReference>
<dbReference type="RefSeq" id="WP_040040229.1">
    <property type="nucleotide sequence ID" value="NZ_JWJG01000028.1"/>
</dbReference>
<evidence type="ECO:0000313" key="2">
    <source>
        <dbReference type="EMBL" id="KIF81401.1"/>
    </source>
</evidence>
<reference evidence="2 3" key="1">
    <citation type="submission" date="2014-12" db="EMBL/GenBank/DDBJ databases">
        <title>Denitrispirillum autotrophicum gen. nov., sp. nov., Denitrifying, Facultatively Autotrophic Bacteria Isolated from Rice Paddy Soil.</title>
        <authorList>
            <person name="Ishii S."/>
            <person name="Ashida N."/>
            <person name="Ohno H."/>
            <person name="Otsuka S."/>
            <person name="Yokota A."/>
            <person name="Senoo K."/>
        </authorList>
    </citation>
    <scope>NUCLEOTIDE SEQUENCE [LARGE SCALE GENOMIC DNA]</scope>
    <source>
        <strain evidence="2 3">TSA66</strain>
    </source>
</reference>
<sequence>MSSWLGKVLYPANVADLDAALDEFLRHPLASDTDTLDALIGGMEEWALQMDARVGNDVGLPFLKTWWRRSQLRSVLRHEFGNNAPQGPLDISVSLSERSWAPLGTVLHWPAGNVPIQPLLSLTGGILAGNRNIVRVPSALLNFVESLLRIAPASAAPVLERVVFVSFPSERLDLGKACAARSDGAMIWGGEEAVTSVRSLGFPHWARLHVFGPRVSVAMGLLDLHTLSQPVELQRLCRRLARETWQFDQQACSSPLALYVEVADDAARSAGGKAAALKQLVEALAEAFAAEERAHPRVDFDFRASVDVLLSRSRWLVDNDGAHAVLPDGPAWSLLYGGMDDWVPSPVHGKTLHIVSAARLEEIAARLDGSTQTIGIWIHDAQREAAIARTAHAKGVDRVVRIGLMHVFNTPWDGQELVRPLCRHVHFIPTRTESPANE</sequence>
<proteinExistence type="predicted"/>
<dbReference type="STRING" id="709839.TSA66_12195"/>
<dbReference type="SUPFAM" id="SSF53720">
    <property type="entry name" value="ALDH-like"/>
    <property type="match status" value="1"/>
</dbReference>
<dbReference type="EMBL" id="JWJG01000028">
    <property type="protein sequence ID" value="KIF81401.1"/>
    <property type="molecule type" value="Genomic_DNA"/>
</dbReference>
<dbReference type="InterPro" id="IPR016161">
    <property type="entry name" value="Ald_DH/histidinol_DH"/>
</dbReference>
<dbReference type="InterPro" id="IPR008670">
    <property type="entry name" value="CoA_reduct_LuxC"/>
</dbReference>
<evidence type="ECO:0000313" key="3">
    <source>
        <dbReference type="Proteomes" id="UP000031572"/>
    </source>
</evidence>